<dbReference type="RefSeq" id="WP_062243144.1">
    <property type="nucleotide sequence ID" value="NZ_MRCB01000001.1"/>
</dbReference>
<dbReference type="OrthoDB" id="574747at2"/>
<feature type="region of interest" description="Disordered" evidence="1">
    <location>
        <begin position="26"/>
        <end position="48"/>
    </location>
</feature>
<evidence type="ECO:0000256" key="1">
    <source>
        <dbReference type="SAM" id="MobiDB-lite"/>
    </source>
</evidence>
<feature type="signal peptide" evidence="2">
    <location>
        <begin position="1"/>
        <end position="26"/>
    </location>
</feature>
<evidence type="ECO:0000313" key="4">
    <source>
        <dbReference type="Proteomes" id="UP000186868"/>
    </source>
</evidence>
<dbReference type="Proteomes" id="UP000186868">
    <property type="component" value="Unassembled WGS sequence"/>
</dbReference>
<protein>
    <submittedName>
        <fullName evidence="3">DUF4363 domain-containing protein</fullName>
    </submittedName>
</protein>
<organism evidence="3 4">
    <name type="scientific">Hydrococcus rivularis NIES-593</name>
    <dbReference type="NCBI Taxonomy" id="1921803"/>
    <lineage>
        <taxon>Bacteria</taxon>
        <taxon>Bacillati</taxon>
        <taxon>Cyanobacteriota</taxon>
        <taxon>Cyanophyceae</taxon>
        <taxon>Pleurocapsales</taxon>
        <taxon>Hydrococcaceae</taxon>
        <taxon>Hydrococcus</taxon>
    </lineage>
</organism>
<dbReference type="Pfam" id="PF14276">
    <property type="entry name" value="DUF4363"/>
    <property type="match status" value="1"/>
</dbReference>
<keyword evidence="2" id="KW-0732">Signal</keyword>
<accession>A0A1U7HTJ2</accession>
<feature type="chain" id="PRO_5010544269" evidence="2">
    <location>
        <begin position="27"/>
        <end position="141"/>
    </location>
</feature>
<dbReference type="InterPro" id="IPR025373">
    <property type="entry name" value="DUF4363"/>
</dbReference>
<dbReference type="EMBL" id="MRCB01000001">
    <property type="protein sequence ID" value="OKH26897.1"/>
    <property type="molecule type" value="Genomic_DNA"/>
</dbReference>
<proteinExistence type="predicted"/>
<name>A0A1U7HTJ2_9CYAN</name>
<feature type="compositionally biased region" description="Low complexity" evidence="1">
    <location>
        <begin position="26"/>
        <end position="42"/>
    </location>
</feature>
<evidence type="ECO:0000256" key="2">
    <source>
        <dbReference type="SAM" id="SignalP"/>
    </source>
</evidence>
<keyword evidence="4" id="KW-1185">Reference proteome</keyword>
<dbReference type="STRING" id="1921803.NIES593_00530"/>
<evidence type="ECO:0000313" key="3">
    <source>
        <dbReference type="EMBL" id="OKH26897.1"/>
    </source>
</evidence>
<sequence>MKNFIYIIPVIAISLLTLVGCNSSQQSTTQTPATTETTGGTTVSKNPGATQGGFDALVSVVSNTKTAVEAGNFDKAQQEFDKFENAWVKVEDGVKTKSSKTYNAIEDAATQVKGALKAKDKAKALEGLQTLNSNIATVSKG</sequence>
<dbReference type="AlphaFoldDB" id="A0A1U7HTJ2"/>
<gene>
    <name evidence="3" type="ORF">NIES593_00530</name>
</gene>
<reference evidence="3 4" key="1">
    <citation type="submission" date="2016-11" db="EMBL/GenBank/DDBJ databases">
        <title>Draft Genome Sequences of Nine Cyanobacterial Strains from Diverse Habitats.</title>
        <authorList>
            <person name="Zhu T."/>
            <person name="Hou S."/>
            <person name="Lu X."/>
            <person name="Hess W.R."/>
        </authorList>
    </citation>
    <scope>NUCLEOTIDE SEQUENCE [LARGE SCALE GENOMIC DNA]</scope>
    <source>
        <strain evidence="3 4">NIES-593</strain>
    </source>
</reference>
<comment type="caution">
    <text evidence="3">The sequence shown here is derived from an EMBL/GenBank/DDBJ whole genome shotgun (WGS) entry which is preliminary data.</text>
</comment>
<dbReference type="PROSITE" id="PS51257">
    <property type="entry name" value="PROKAR_LIPOPROTEIN"/>
    <property type="match status" value="1"/>
</dbReference>